<feature type="compositionally biased region" description="Acidic residues" evidence="1">
    <location>
        <begin position="959"/>
        <end position="970"/>
    </location>
</feature>
<feature type="compositionally biased region" description="Polar residues" evidence="1">
    <location>
        <begin position="1856"/>
        <end position="1880"/>
    </location>
</feature>
<keyword evidence="4" id="KW-1185">Reference proteome</keyword>
<dbReference type="EMBL" id="BFEA01000376">
    <property type="protein sequence ID" value="GBG81486.1"/>
    <property type="molecule type" value="Genomic_DNA"/>
</dbReference>
<dbReference type="GO" id="GO:0003682">
    <property type="term" value="F:chromatin binding"/>
    <property type="evidence" value="ECO:0007669"/>
    <property type="project" value="InterPro"/>
</dbReference>
<feature type="region of interest" description="Disordered" evidence="1">
    <location>
        <begin position="1592"/>
        <end position="1628"/>
    </location>
</feature>
<dbReference type="InterPro" id="IPR044221">
    <property type="entry name" value="DYAD/AMEIOTIC1"/>
</dbReference>
<evidence type="ECO:0000313" key="4">
    <source>
        <dbReference type="Proteomes" id="UP000265515"/>
    </source>
</evidence>
<feature type="compositionally biased region" description="Polar residues" evidence="1">
    <location>
        <begin position="103"/>
        <end position="114"/>
    </location>
</feature>
<sequence>MPGLFTVRHLPFSTKRLFVQLPRFYRQQELSHKPPANAKEEEVYYTQYVDHQQVESVSGHCEILSKAEYMHRKSMGMNVGPKAGVYMCDFSYSAETGQFTPLTRSESGDLSGTSDGRRATLSGCGRGSSATAKELAEVLLEIEESAPAAVIPPSWKGQRLEWCRRAKDAHTIRDVARSLLELEERLKIPYSKDSFAKDRSAWRKTVSGLHTYDLLTKHLLSFKNALGRLRDTGQREEHTHGESLSRSSALIVCPRQNGGYSGSQILSDAQSTGMMGRVTMPSANYDHQHGAEVSRDELGSEEGSVVERKQNQDGQDGDGSGSTVAPIQMQDSGRRTMAGLLEEGDRLEESEERGKSNLRWVDIGSPNSKVLQSNGVDRAASCGEPEAASRQTGYAANGADNEQCAQACPDSKARKGSNGEAVVAYQLHKEEGNDRNDQSEEASRGKSYREGQGLSLHQVKLGALFEIDADGLPEAAFSEMEQARVVKVSGKTTRHVTVVYPTLQSVKSAIIQPVDSSTRLSDESPWQGGNKALPIEFLPACCRSWGSAFEHGVDDAFPAFLGSHHNWLLSKHPDLDGSGRLEGSQVRKVLIREITAVELDQCGMRACFWLKGAFGSSVPPPSKVQPFMDANSRGCNGMFHEPGAEVIESRSNWVQGEWKISPPPHNVDGNDVDAIERDSGGGLPNETSETGGAEANNVRCMGRRHGNGTSLVPFSASLNGCTAEKEYGSEGQEYKYQHQSSAQSQSSREVLPLDSESRLPDLCWDSADGVAKEDLEMGRGNPAELAGVKRKLDSLAEEGKGHESAGKLARRFSPKKQGSDIRLSGRAENAKGLSGAVKARKVDSGGKDPSCAVVSPKTGSLANLAANGRSRQGGSKGERKRKARDDDELSAKEGLPEMVREELDNGDGVHAAAEALTQLIPVGNRLIIGNPQAEPSQHKDRDVCKAPVNGTDKEPCLAGEEEEYEEDPVEQDGVVNTRPPVKRRRRVVSSSRKCPVPGSVPISQRELPKKGRVLGREIDVNVAVKQEELTDEEAQDGQCTAAEPSGDGNGNKFENEEQQPEASNEGPGAETEADDRDSMEMGAVVFKRIHRSNARPKLPRKSPKMIDDGVAANGGVTAKSGGMVPEQPSPAKNHAEDVTNATDGQGHMVGSQGGSGHAKKGSITAVMKGQMRSLKDGKIAKPKVRKTGSVSKLKVSSQGGAVLMDPSGSGSLEGQPSSGAIGGHASKKKSEDSKESSLMKLPKDMRGRWSVERYKAAQVKLVEIMHEKGAGPGNPILRPALREEARRHIGDTGLLDHLLKHMTDTVVGNGKERFRRRHNSEGAMEYWLEDAQLQDLRRSAGMDLTHPAYPLPGGGVWGIGGGVVGGVSKGMSEDETREFTWLKENMKALQRDFERLTNRLERPQASEMRNQQQFLKEHFYLLKNEVYTKVEAFSKELDLIKGKMEAIQQDLATVMREMEERSEVKASDQEKAGGTVEAVVKELLQSFEAKMVEKWDKLEAQVLARTEEGNKRVQAISTEHQHLTSQFQELCFQFKTLQHGLIQMSTAPSFAPSIMPTLGPLQGCEIRSQVSGGAAPACDSTSAASKKVVPGQLPVIPSANPGGPPQPPTPARHPRRVQPTTPTVLSGRAAAGSIRPANLHLPMTSEDGAGDVLPNSAFGSPANTVKHAPKAAQKPDGAWGFLSLLTGSPGGNGETGMALNSPATPSFSAGMPAPGTPGACPTVIWPTSGYVLRTDMSDMVNRGGFLENGLGSTSPTPTGRLTPSLPVVPPPADNTMMLHRDSISLSSLSGPFSGKAEQLFGFPRPQVGPGNSVAAVNTDGPARQSVVLEAGVDHKATLVLGLPGSRAMETDTSLAHTHSKDNSNVSPHQRWSPTLSNRGAVSSHVPAVHMTYPMREGHGPKSATAEEDVSSFKEAPHHSGLSLQIG</sequence>
<dbReference type="Proteomes" id="UP000265515">
    <property type="component" value="Unassembled WGS sequence"/>
</dbReference>
<organism evidence="3 4">
    <name type="scientific">Chara braunii</name>
    <name type="common">Braun's stonewort</name>
    <dbReference type="NCBI Taxonomy" id="69332"/>
    <lineage>
        <taxon>Eukaryota</taxon>
        <taxon>Viridiplantae</taxon>
        <taxon>Streptophyta</taxon>
        <taxon>Charophyceae</taxon>
        <taxon>Charales</taxon>
        <taxon>Characeae</taxon>
        <taxon>Chara</taxon>
    </lineage>
</organism>
<feature type="compositionally biased region" description="Basic and acidic residues" evidence="1">
    <location>
        <begin position="289"/>
        <end position="298"/>
    </location>
</feature>
<dbReference type="PANTHER" id="PTHR46740">
    <property type="entry name" value="PROTEIN DYAD"/>
    <property type="match status" value="1"/>
</dbReference>
<feature type="region of interest" description="Disordered" evidence="1">
    <location>
        <begin position="930"/>
        <end position="1160"/>
    </location>
</feature>
<feature type="compositionally biased region" description="Polar residues" evidence="1">
    <location>
        <begin position="1208"/>
        <end position="1218"/>
    </location>
</feature>
<dbReference type="InterPro" id="IPR043151">
    <property type="entry name" value="BAH_sf"/>
</dbReference>
<feature type="region of interest" description="Disordered" evidence="1">
    <location>
        <begin position="1172"/>
        <end position="1241"/>
    </location>
</feature>
<feature type="region of interest" description="Disordered" evidence="1">
    <location>
        <begin position="427"/>
        <end position="451"/>
    </location>
</feature>
<feature type="compositionally biased region" description="Low complexity" evidence="1">
    <location>
        <begin position="737"/>
        <end position="747"/>
    </location>
</feature>
<dbReference type="GO" id="GO:0051177">
    <property type="term" value="P:meiotic sister chromatid cohesion"/>
    <property type="evidence" value="ECO:0007669"/>
    <property type="project" value="InterPro"/>
</dbReference>
<accession>A0A388LGQ6</accession>
<dbReference type="Gene3D" id="2.30.30.490">
    <property type="match status" value="1"/>
</dbReference>
<reference evidence="3 4" key="1">
    <citation type="journal article" date="2018" name="Cell">
        <title>The Chara Genome: Secondary Complexity and Implications for Plant Terrestrialization.</title>
        <authorList>
            <person name="Nishiyama T."/>
            <person name="Sakayama H."/>
            <person name="Vries J.D."/>
            <person name="Buschmann H."/>
            <person name="Saint-Marcoux D."/>
            <person name="Ullrich K.K."/>
            <person name="Haas F.B."/>
            <person name="Vanderstraeten L."/>
            <person name="Becker D."/>
            <person name="Lang D."/>
            <person name="Vosolsobe S."/>
            <person name="Rombauts S."/>
            <person name="Wilhelmsson P.K.I."/>
            <person name="Janitza P."/>
            <person name="Kern R."/>
            <person name="Heyl A."/>
            <person name="Rumpler F."/>
            <person name="Villalobos L.I.A.C."/>
            <person name="Clay J.M."/>
            <person name="Skokan R."/>
            <person name="Toyoda A."/>
            <person name="Suzuki Y."/>
            <person name="Kagoshima H."/>
            <person name="Schijlen E."/>
            <person name="Tajeshwar N."/>
            <person name="Catarino B."/>
            <person name="Hetherington A.J."/>
            <person name="Saltykova A."/>
            <person name="Bonnot C."/>
            <person name="Breuninger H."/>
            <person name="Symeonidi A."/>
            <person name="Radhakrishnan G.V."/>
            <person name="Van Nieuwerburgh F."/>
            <person name="Deforce D."/>
            <person name="Chang C."/>
            <person name="Karol K.G."/>
            <person name="Hedrich R."/>
            <person name="Ulvskov P."/>
            <person name="Glockner G."/>
            <person name="Delwiche C.F."/>
            <person name="Petrasek J."/>
            <person name="Van de Peer Y."/>
            <person name="Friml J."/>
            <person name="Beilby M."/>
            <person name="Dolan L."/>
            <person name="Kohara Y."/>
            <person name="Sugano S."/>
            <person name="Fujiyama A."/>
            <person name="Delaux P.-M."/>
            <person name="Quint M."/>
            <person name="TheiBen G."/>
            <person name="Hagemann M."/>
            <person name="Harholt J."/>
            <person name="Dunand C."/>
            <person name="Zachgo S."/>
            <person name="Langdale J."/>
            <person name="Maumus F."/>
            <person name="Straeten D.V.D."/>
            <person name="Gould S.B."/>
            <person name="Rensing S.A."/>
        </authorList>
    </citation>
    <scope>NUCLEOTIDE SEQUENCE [LARGE SCALE GENOMIC DNA]</scope>
    <source>
        <strain evidence="3 4">S276</strain>
    </source>
</reference>
<feature type="compositionally biased region" description="Polar residues" evidence="1">
    <location>
        <begin position="365"/>
        <end position="375"/>
    </location>
</feature>
<feature type="domain" description="BAH" evidence="2">
    <location>
        <begin position="1"/>
        <end position="103"/>
    </location>
</feature>
<dbReference type="OrthoDB" id="515863at2759"/>
<comment type="caution">
    <text evidence="3">The sequence shown here is derived from an EMBL/GenBank/DDBJ whole genome shotgun (WGS) entry which is preliminary data.</text>
</comment>
<dbReference type="PANTHER" id="PTHR46740:SF2">
    <property type="entry name" value="PROTEIN DYAD"/>
    <property type="match status" value="1"/>
</dbReference>
<dbReference type="Gramene" id="GBG81486">
    <property type="protein sequence ID" value="GBG81486"/>
    <property type="gene ID" value="CBR_g32476"/>
</dbReference>
<dbReference type="STRING" id="69332.A0A388LGQ6"/>
<feature type="compositionally biased region" description="Basic and acidic residues" evidence="1">
    <location>
        <begin position="883"/>
        <end position="898"/>
    </location>
</feature>
<dbReference type="Pfam" id="PF25874">
    <property type="entry name" value="WHD_plant_repro"/>
    <property type="match status" value="1"/>
</dbReference>
<dbReference type="InterPro" id="IPR059080">
    <property type="entry name" value="WHD_PTC1"/>
</dbReference>
<evidence type="ECO:0000256" key="1">
    <source>
        <dbReference type="SAM" id="MobiDB-lite"/>
    </source>
</evidence>
<feature type="region of interest" description="Disordered" evidence="1">
    <location>
        <begin position="732"/>
        <end position="753"/>
    </location>
</feature>
<evidence type="ECO:0000313" key="3">
    <source>
        <dbReference type="EMBL" id="GBG81486.1"/>
    </source>
</evidence>
<feature type="compositionally biased region" description="Pro residues" evidence="1">
    <location>
        <begin position="1602"/>
        <end position="1611"/>
    </location>
</feature>
<feature type="compositionally biased region" description="Basic residues" evidence="1">
    <location>
        <begin position="1087"/>
        <end position="1103"/>
    </location>
</feature>
<feature type="region of interest" description="Disordered" evidence="1">
    <location>
        <begin position="1856"/>
        <end position="1926"/>
    </location>
</feature>
<feature type="compositionally biased region" description="Basic and acidic residues" evidence="1">
    <location>
        <begin position="427"/>
        <end position="449"/>
    </location>
</feature>
<dbReference type="PROSITE" id="PS51038">
    <property type="entry name" value="BAH"/>
    <property type="match status" value="1"/>
</dbReference>
<feature type="region of interest" description="Disordered" evidence="1">
    <location>
        <begin position="289"/>
        <end position="384"/>
    </location>
</feature>
<proteinExistence type="predicted"/>
<gene>
    <name evidence="3" type="ORF">CBR_g32476</name>
</gene>
<evidence type="ECO:0000259" key="2">
    <source>
        <dbReference type="PROSITE" id="PS51038"/>
    </source>
</evidence>
<protein>
    <recommendedName>
        <fullName evidence="2">BAH domain-containing protein</fullName>
    </recommendedName>
</protein>
<feature type="compositionally biased region" description="Basic and acidic residues" evidence="1">
    <location>
        <begin position="1228"/>
        <end position="1241"/>
    </location>
</feature>
<dbReference type="GO" id="GO:0007131">
    <property type="term" value="P:reciprocal meiotic recombination"/>
    <property type="evidence" value="ECO:0007669"/>
    <property type="project" value="InterPro"/>
</dbReference>
<dbReference type="InterPro" id="IPR001025">
    <property type="entry name" value="BAH_dom"/>
</dbReference>
<name>A0A388LGQ6_CHABU</name>
<feature type="compositionally biased region" description="Polar residues" evidence="1">
    <location>
        <begin position="1188"/>
        <end position="1199"/>
    </location>
</feature>
<feature type="region of interest" description="Disordered" evidence="1">
    <location>
        <begin position="826"/>
        <end position="898"/>
    </location>
</feature>
<feature type="compositionally biased region" description="Basic and acidic residues" evidence="1">
    <location>
        <begin position="1006"/>
        <end position="1019"/>
    </location>
</feature>
<feature type="region of interest" description="Disordered" evidence="1">
    <location>
        <begin position="103"/>
        <end position="125"/>
    </location>
</feature>
<dbReference type="Pfam" id="PF01426">
    <property type="entry name" value="BAH"/>
    <property type="match status" value="1"/>
</dbReference>
<feature type="compositionally biased region" description="Low complexity" evidence="1">
    <location>
        <begin position="988"/>
        <end position="997"/>
    </location>
</feature>